<evidence type="ECO:0000313" key="1">
    <source>
        <dbReference type="EMBL" id="KAK5914109.1"/>
    </source>
</evidence>
<proteinExistence type="predicted"/>
<organism evidence="1 2">
    <name type="scientific">Champsocephalus gunnari</name>
    <name type="common">Mackerel icefish</name>
    <dbReference type="NCBI Taxonomy" id="52237"/>
    <lineage>
        <taxon>Eukaryota</taxon>
        <taxon>Metazoa</taxon>
        <taxon>Chordata</taxon>
        <taxon>Craniata</taxon>
        <taxon>Vertebrata</taxon>
        <taxon>Euteleostomi</taxon>
        <taxon>Actinopterygii</taxon>
        <taxon>Neopterygii</taxon>
        <taxon>Teleostei</taxon>
        <taxon>Neoteleostei</taxon>
        <taxon>Acanthomorphata</taxon>
        <taxon>Eupercaria</taxon>
        <taxon>Perciformes</taxon>
        <taxon>Notothenioidei</taxon>
        <taxon>Channichthyidae</taxon>
        <taxon>Champsocephalus</taxon>
    </lineage>
</organism>
<reference evidence="1 2" key="1">
    <citation type="journal article" date="2023" name="Mol. Biol. Evol.">
        <title>Genomics of Secondarily Temperate Adaptation in the Only Non-Antarctic Icefish.</title>
        <authorList>
            <person name="Rivera-Colon A.G."/>
            <person name="Rayamajhi N."/>
            <person name="Minhas B.F."/>
            <person name="Madrigal G."/>
            <person name="Bilyk K.T."/>
            <person name="Yoon V."/>
            <person name="Hune M."/>
            <person name="Gregory S."/>
            <person name="Cheng C.H.C."/>
            <person name="Catchen J.M."/>
        </authorList>
    </citation>
    <scope>NUCLEOTIDE SEQUENCE [LARGE SCALE GENOMIC DNA]</scope>
    <source>
        <tissue evidence="1">White muscle</tissue>
    </source>
</reference>
<protein>
    <submittedName>
        <fullName evidence="1">Uncharacterized protein</fullName>
    </submittedName>
</protein>
<dbReference type="AlphaFoldDB" id="A0AAN8HJ21"/>
<name>A0AAN8HJ21_CHAGU</name>
<sequence length="91" mass="10282">MEMDVGVAGSLHEQHGPLVAGFRSACISPRGLNGDRLRPNETVSWKWMLVWLDPCMSNMIDLQMEKLLSLTRAARKGSWQVFEVLAYPHVD</sequence>
<dbReference type="Proteomes" id="UP001331515">
    <property type="component" value="Unassembled WGS sequence"/>
</dbReference>
<evidence type="ECO:0000313" key="2">
    <source>
        <dbReference type="Proteomes" id="UP001331515"/>
    </source>
</evidence>
<gene>
    <name evidence="1" type="ORF">CgunFtcFv8_008572</name>
</gene>
<comment type="caution">
    <text evidence="1">The sequence shown here is derived from an EMBL/GenBank/DDBJ whole genome shotgun (WGS) entry which is preliminary data.</text>
</comment>
<dbReference type="EMBL" id="JAURVH010001527">
    <property type="protein sequence ID" value="KAK5914109.1"/>
    <property type="molecule type" value="Genomic_DNA"/>
</dbReference>
<accession>A0AAN8HJ21</accession>
<keyword evidence="2" id="KW-1185">Reference proteome</keyword>